<reference evidence="1 3" key="1">
    <citation type="submission" date="2016-06" db="EMBL/GenBank/DDBJ databases">
        <title>Draft genome sequence of Pseudomonas sp. S1E40, a novel strain antagonistic activity to fungal plant pathogen.</title>
        <authorList>
            <person name="Tambong J.T."/>
            <person name="Tchagang C."/>
            <person name="Xu R."/>
        </authorList>
    </citation>
    <scope>NUCLEOTIDE SEQUENCE [LARGE SCALE GENOMIC DNA]</scope>
    <source>
        <strain evidence="1 3">S1E40</strain>
    </source>
</reference>
<dbReference type="Proteomes" id="UP000095081">
    <property type="component" value="Unassembled WGS sequence"/>
</dbReference>
<sequence>MSLLSYQPEITATRGFFYANVKGATNHFFNADDAKLHLFKNEDNVWTISVEQVISPVERYLFYIVLPSNFADDGKQHNFPFGPTEQPDQAVGQFRADGPAYHSVNGEIRVSLKNGRMKATFNFAANNGAGTIIASQGHLELQTAHGKFTAAFTDYPLPTPSFNANVLSIEKNWDWVGGRYYYLVIGEQTQALPPNRYLLSIQVYENVTLGKHKLGNDALDVGIVFADLNGLGIMRAYDGILTLTGLPKSGHAKGSFNCSMLKPDGKAFKVKGNFNVREPLPAD</sequence>
<evidence type="ECO:0000313" key="1">
    <source>
        <dbReference type="EMBL" id="OCW24792.1"/>
    </source>
</evidence>
<dbReference type="AlphaFoldDB" id="A0A2T4FMS5"/>
<evidence type="ECO:0000313" key="3">
    <source>
        <dbReference type="Proteomes" id="UP000095081"/>
    </source>
</evidence>
<dbReference type="RefSeq" id="WP_065905420.1">
    <property type="nucleotide sequence ID" value="NZ_MAUE01000025.1"/>
</dbReference>
<reference evidence="2 4" key="2">
    <citation type="submission" date="2018-03" db="EMBL/GenBank/DDBJ databases">
        <title>Diversity of bacteria associated with corn roots inoculated with woodland soils in Canada, and Description of Pseudomonas aylmerense sp. nov.</title>
        <authorList>
            <person name="Tambong J.T."/>
            <person name="Xu R."/>
            <person name="Tchagang C."/>
        </authorList>
    </citation>
    <scope>NUCLEOTIDE SEQUENCE [LARGE SCALE GENOMIC DNA]</scope>
    <source>
        <strain evidence="2 4">S1E44</strain>
    </source>
</reference>
<proteinExistence type="predicted"/>
<protein>
    <submittedName>
        <fullName evidence="2">Uncharacterized protein</fullName>
    </submittedName>
</protein>
<organism evidence="2 4">
    <name type="scientific">Pseudomonas aylmerensis</name>
    <dbReference type="NCBI Taxonomy" id="1869229"/>
    <lineage>
        <taxon>Bacteria</taxon>
        <taxon>Pseudomonadati</taxon>
        <taxon>Pseudomonadota</taxon>
        <taxon>Gammaproteobacteria</taxon>
        <taxon>Pseudomonadales</taxon>
        <taxon>Pseudomonadaceae</taxon>
        <taxon>Pseudomonas</taxon>
    </lineage>
</organism>
<name>A0A2T4FMS5_9PSED</name>
<keyword evidence="3" id="KW-1185">Reference proteome</keyword>
<evidence type="ECO:0000313" key="4">
    <source>
        <dbReference type="Proteomes" id="UP000240571"/>
    </source>
</evidence>
<accession>A0A2T4FMS5</accession>
<dbReference type="EMBL" id="MAUE01000025">
    <property type="protein sequence ID" value="OCW24792.1"/>
    <property type="molecule type" value="Genomic_DNA"/>
</dbReference>
<evidence type="ECO:0000313" key="2">
    <source>
        <dbReference type="EMBL" id="PTC24709.1"/>
    </source>
</evidence>
<dbReference type="Proteomes" id="UP000240571">
    <property type="component" value="Unassembled WGS sequence"/>
</dbReference>
<comment type="caution">
    <text evidence="2">The sequence shown here is derived from an EMBL/GenBank/DDBJ whole genome shotgun (WGS) entry which is preliminary data.</text>
</comment>
<dbReference type="EMBL" id="PYWW01000055">
    <property type="protein sequence ID" value="PTC24709.1"/>
    <property type="molecule type" value="Genomic_DNA"/>
</dbReference>
<gene>
    <name evidence="1" type="ORF">BBG20_17085</name>
    <name evidence="2" type="ORF">C9382_27125</name>
</gene>